<name>A0ACC0FLU2_9ERIC</name>
<evidence type="ECO:0000313" key="1">
    <source>
        <dbReference type="EMBL" id="KAI7988906.1"/>
    </source>
</evidence>
<organism evidence="1 2">
    <name type="scientific">Camellia lanceoleosa</name>
    <dbReference type="NCBI Taxonomy" id="1840588"/>
    <lineage>
        <taxon>Eukaryota</taxon>
        <taxon>Viridiplantae</taxon>
        <taxon>Streptophyta</taxon>
        <taxon>Embryophyta</taxon>
        <taxon>Tracheophyta</taxon>
        <taxon>Spermatophyta</taxon>
        <taxon>Magnoliopsida</taxon>
        <taxon>eudicotyledons</taxon>
        <taxon>Gunneridae</taxon>
        <taxon>Pentapetalae</taxon>
        <taxon>asterids</taxon>
        <taxon>Ericales</taxon>
        <taxon>Theaceae</taxon>
        <taxon>Camellia</taxon>
    </lineage>
</organism>
<dbReference type="Proteomes" id="UP001060215">
    <property type="component" value="Chromosome 14"/>
</dbReference>
<keyword evidence="2" id="KW-1185">Reference proteome</keyword>
<gene>
    <name evidence="1" type="ORF">LOK49_LG13G00774</name>
</gene>
<reference evidence="1 2" key="1">
    <citation type="journal article" date="2022" name="Plant J.">
        <title>Chromosome-level genome of Camellia lanceoleosa provides a valuable resource for understanding genome evolution and self-incompatibility.</title>
        <authorList>
            <person name="Gong W."/>
            <person name="Xiao S."/>
            <person name="Wang L."/>
            <person name="Liao Z."/>
            <person name="Chang Y."/>
            <person name="Mo W."/>
            <person name="Hu G."/>
            <person name="Li W."/>
            <person name="Zhao G."/>
            <person name="Zhu H."/>
            <person name="Hu X."/>
            <person name="Ji K."/>
            <person name="Xiang X."/>
            <person name="Song Q."/>
            <person name="Yuan D."/>
            <person name="Jin S."/>
            <person name="Zhang L."/>
        </authorList>
    </citation>
    <scope>NUCLEOTIDE SEQUENCE [LARGE SCALE GENOMIC DNA]</scope>
    <source>
        <strain evidence="1">SQ_2022a</strain>
    </source>
</reference>
<sequence>MRFPPPIFRALLNPIPTIYTFSRPLLFSLRFRSLSCAALKVVEPKQVSTDSGSDDLENPQFQLHSGFKEIPTRLYSPDWPERNANIKIGRNLDGGIVELDRKERLKGYSEKLRDCALKLSLNEGKAFHGQVIKNGIHPDMHLWVSLINFYAKCHVLNFARQVLDEMPERDVVSWTALISGFVADGYGSDGIYLFSVMRNEGIRLNEFSLATCLKACSICLDLEFGKQVHAEVIKLGFFSDIYVGSALVDLYAKCGEMEYADKVFFCMPKQNDVSWNALLNGYAQMGDEEKVLKMFCGIKSKMKFSNFTLSTVLKGFANSRNLGAGRVVHSMAIKIGCELDEFVSCTLVDMYSKCELVDDALKVFMRIKNPDKVVWTAMITCFDQQGQKGEAAKLFQLMRKTGLRPNQFTLASIVSSAIDFSPHYGESIHACIYKYGFESENLVCNALITMYMKIGSVDDGYRVFDAMSNRDVISWNALLSGFHDNETFDQGPRIFNQMLVEGFKPNVYTFISILRSCSSLWNVGFGKQVHAHIIKESLDENSFIGTALIDMYAKCKCLGDAEALFNRSNEKDLFTWTVMISGYAQTDQGEKAIQCFNQMQKEGVKPNEFTLASCLRGCAGIASLENGRLLHSLAIKSGHFGDMFVASALVDMYGKCGSIEDSETFFKGLDFRDTVAWNTIICGYSQHGQADKALEAFKFMLDEGVVPDGVTFLGILSACSHMGLTEEGKKHFTSMSELYGIIPLIEHYACMVDILGRAGKFNEVESFIAQMKLTPNASIWETVLGACKIHGNEEFGERAAEKLFELEPETDSNYILLSNIFAAKGRWGDVSKVRAFMSSRGVKKEPGCSWVEGNAQIHIFLSQDGSHPKILEIYQKLEDLGQKLASIGYIPNTDYVLHNVTNREKRGNLFHHSERLALAFALISNPSNKTIRIFKNLRICGDCHDFMKLVSDITNREIVIRDIKRFHHFRNGTCSCQDYWHLWLQYRKDLKLFLNGTSGTKCQLLLTVLPITLATLAAVLQMWSSA</sequence>
<comment type="caution">
    <text evidence="1">The sequence shown here is derived from an EMBL/GenBank/DDBJ whole genome shotgun (WGS) entry which is preliminary data.</text>
</comment>
<proteinExistence type="predicted"/>
<protein>
    <submittedName>
        <fullName evidence="1">Pentatricopeptide repeat-containing protein</fullName>
    </submittedName>
</protein>
<accession>A0ACC0FLU2</accession>
<evidence type="ECO:0000313" key="2">
    <source>
        <dbReference type="Proteomes" id="UP001060215"/>
    </source>
</evidence>
<dbReference type="EMBL" id="CM045771">
    <property type="protein sequence ID" value="KAI7988906.1"/>
    <property type="molecule type" value="Genomic_DNA"/>
</dbReference>